<evidence type="ECO:0000313" key="2">
    <source>
        <dbReference type="EMBL" id="MBA4640869.1"/>
    </source>
</evidence>
<accession>A0A7C9DN08</accession>
<evidence type="ECO:0000256" key="1">
    <source>
        <dbReference type="SAM" id="MobiDB-lite"/>
    </source>
</evidence>
<sequence>MFWVEIRYKALEIHRRGWNQTNLGTEALTTSQVEKPLPHCIRTGFVPQLKQTGQHFSRTEALTVDTTRNLDHSRRRNTLGKTHKETESRSFHINKNTKASQLSAVLDTRDRCSEIHLYT</sequence>
<dbReference type="EMBL" id="GISG01121635">
    <property type="protein sequence ID" value="MBA4640869.1"/>
    <property type="molecule type" value="Transcribed_RNA"/>
</dbReference>
<reference evidence="2" key="1">
    <citation type="journal article" date="2013" name="J. Plant Res.">
        <title>Effect of fungi and light on seed germination of three Opuntia species from semiarid lands of central Mexico.</title>
        <authorList>
            <person name="Delgado-Sanchez P."/>
            <person name="Jimenez-Bremont J.F."/>
            <person name="Guerrero-Gonzalez Mde L."/>
            <person name="Flores J."/>
        </authorList>
    </citation>
    <scope>NUCLEOTIDE SEQUENCE</scope>
    <source>
        <tissue evidence="2">Cladode</tissue>
    </source>
</reference>
<protein>
    <submittedName>
        <fullName evidence="2">Uncharacterized protein</fullName>
    </submittedName>
</protein>
<dbReference type="AlphaFoldDB" id="A0A7C9DN08"/>
<reference evidence="2" key="2">
    <citation type="submission" date="2020-07" db="EMBL/GenBank/DDBJ databases">
        <authorList>
            <person name="Vera ALvarez R."/>
            <person name="Arias-Moreno D.M."/>
            <person name="Jimenez-Jacinto V."/>
            <person name="Jimenez-Bremont J.F."/>
            <person name="Swaminathan K."/>
            <person name="Moose S.P."/>
            <person name="Guerrero-Gonzalez M.L."/>
            <person name="Marino-Ramirez L."/>
            <person name="Landsman D."/>
            <person name="Rodriguez-Kessler M."/>
            <person name="Delgado-Sanchez P."/>
        </authorList>
    </citation>
    <scope>NUCLEOTIDE SEQUENCE</scope>
    <source>
        <tissue evidence="2">Cladode</tissue>
    </source>
</reference>
<name>A0A7C9DN08_OPUST</name>
<proteinExistence type="predicted"/>
<organism evidence="2">
    <name type="scientific">Opuntia streptacantha</name>
    <name type="common">Prickly pear cactus</name>
    <name type="synonym">Opuntia cardona</name>
    <dbReference type="NCBI Taxonomy" id="393608"/>
    <lineage>
        <taxon>Eukaryota</taxon>
        <taxon>Viridiplantae</taxon>
        <taxon>Streptophyta</taxon>
        <taxon>Embryophyta</taxon>
        <taxon>Tracheophyta</taxon>
        <taxon>Spermatophyta</taxon>
        <taxon>Magnoliopsida</taxon>
        <taxon>eudicotyledons</taxon>
        <taxon>Gunneridae</taxon>
        <taxon>Pentapetalae</taxon>
        <taxon>Caryophyllales</taxon>
        <taxon>Cactineae</taxon>
        <taxon>Cactaceae</taxon>
        <taxon>Opuntioideae</taxon>
        <taxon>Opuntia</taxon>
    </lineage>
</organism>
<feature type="region of interest" description="Disordered" evidence="1">
    <location>
        <begin position="75"/>
        <end position="94"/>
    </location>
</feature>